<reference evidence="3 4" key="1">
    <citation type="submission" date="2016-04" db="EMBL/GenBank/DDBJ databases">
        <title>Genome analyses suggest a sexual origin of heterokaryosis in a supposedly ancient asexual fungus.</title>
        <authorList>
            <person name="Ropars J."/>
            <person name="Sedzielewska K."/>
            <person name="Noel J."/>
            <person name="Charron P."/>
            <person name="Farinelli L."/>
            <person name="Marton T."/>
            <person name="Kruger M."/>
            <person name="Pelin A."/>
            <person name="Brachmann A."/>
            <person name="Corradi N."/>
        </authorList>
    </citation>
    <scope>NUCLEOTIDE SEQUENCE [LARGE SCALE GENOMIC DNA]</scope>
    <source>
        <strain evidence="3 4">A5</strain>
    </source>
</reference>
<dbReference type="AlphaFoldDB" id="A0A2I1E6K1"/>
<dbReference type="Proteomes" id="UP000232722">
    <property type="component" value="Unassembled WGS sequence"/>
</dbReference>
<accession>A0A2I1E6K1</accession>
<feature type="compositionally biased region" description="Polar residues" evidence="1">
    <location>
        <begin position="1"/>
        <end position="33"/>
    </location>
</feature>
<evidence type="ECO:0000313" key="5">
    <source>
        <dbReference type="Proteomes" id="UP000684084"/>
    </source>
</evidence>
<comment type="caution">
    <text evidence="2">The sequence shown here is derived from an EMBL/GenBank/DDBJ whole genome shotgun (WGS) entry which is preliminary data.</text>
</comment>
<gene>
    <name evidence="2" type="ORF">CHRIB12_LOCUS1389</name>
    <name evidence="3" type="ORF">RhiirA5_496623</name>
</gene>
<reference evidence="2" key="3">
    <citation type="submission" date="2020-05" db="EMBL/GenBank/DDBJ databases">
        <authorList>
            <person name="Rincon C."/>
            <person name="Sanders R I."/>
            <person name="Robbins C."/>
            <person name="Chaturvedi A."/>
        </authorList>
    </citation>
    <scope>NUCLEOTIDE SEQUENCE</scope>
    <source>
        <strain evidence="2">CHB12</strain>
    </source>
</reference>
<dbReference type="VEuPathDB" id="FungiDB:FUN_009231"/>
<evidence type="ECO:0000313" key="2">
    <source>
        <dbReference type="EMBL" id="CAB5309095.1"/>
    </source>
</evidence>
<dbReference type="VEuPathDB" id="FungiDB:RhiirFUN_008033"/>
<reference evidence="3 4" key="2">
    <citation type="submission" date="2017-09" db="EMBL/GenBank/DDBJ databases">
        <title>Extensive intraspecific genome diversity in a model arbuscular mycorrhizal fungus.</title>
        <authorList>
            <person name="Chen E.C."/>
            <person name="Morin E."/>
            <person name="Beaudet D."/>
            <person name="Noel J."/>
            <person name="Ndikumana S."/>
            <person name="Charron P."/>
            <person name="St-Onge C."/>
            <person name="Giorgi J."/>
            <person name="Grigoriev I.V."/>
            <person name="Roux C."/>
            <person name="Martin F.M."/>
            <person name="Corradi N."/>
        </authorList>
    </citation>
    <scope>NUCLEOTIDE SEQUENCE [LARGE SCALE GENOMIC DNA]</scope>
    <source>
        <strain evidence="3 4">A5</strain>
    </source>
</reference>
<dbReference type="EMBL" id="CAGKOT010000002">
    <property type="protein sequence ID" value="CAB5309095.1"/>
    <property type="molecule type" value="Genomic_DNA"/>
</dbReference>
<dbReference type="EMBL" id="LLXJ01000223">
    <property type="protein sequence ID" value="PKC12841.1"/>
    <property type="molecule type" value="Genomic_DNA"/>
</dbReference>
<sequence length="156" mass="17892">MGESSIQVKTSFPPNDFNSESPKQNQTLQSPLSYSPREDNCLSPTSNKRLSYSPQEDNCLSPTSIKRLSYSPREDNGSSPTSNKRPTISTIFSFYRSSPRVKPHRSETYQGKDEYTNGCFGYLRTSGSKIKYKVTNVWKYVKINCKKRFSKNKNYL</sequence>
<dbReference type="OrthoDB" id="2311520at2759"/>
<feature type="compositionally biased region" description="Polar residues" evidence="1">
    <location>
        <begin position="42"/>
        <end position="66"/>
    </location>
</feature>
<organism evidence="2 5">
    <name type="scientific">Rhizophagus irregularis</name>
    <dbReference type="NCBI Taxonomy" id="588596"/>
    <lineage>
        <taxon>Eukaryota</taxon>
        <taxon>Fungi</taxon>
        <taxon>Fungi incertae sedis</taxon>
        <taxon>Mucoromycota</taxon>
        <taxon>Glomeromycotina</taxon>
        <taxon>Glomeromycetes</taxon>
        <taxon>Glomerales</taxon>
        <taxon>Glomeraceae</taxon>
        <taxon>Rhizophagus</taxon>
    </lineage>
</organism>
<evidence type="ECO:0000256" key="1">
    <source>
        <dbReference type="SAM" id="MobiDB-lite"/>
    </source>
</evidence>
<dbReference type="Proteomes" id="UP000684084">
    <property type="component" value="Unassembled WGS sequence"/>
</dbReference>
<feature type="compositionally biased region" description="Polar residues" evidence="1">
    <location>
        <begin position="77"/>
        <end position="89"/>
    </location>
</feature>
<protein>
    <submittedName>
        <fullName evidence="2">Uncharacterized protein</fullName>
    </submittedName>
</protein>
<dbReference type="VEuPathDB" id="FungiDB:RhiirA1_436551"/>
<name>A0A2I1E6K1_9GLOM</name>
<evidence type="ECO:0000313" key="3">
    <source>
        <dbReference type="EMBL" id="PKC12841.1"/>
    </source>
</evidence>
<proteinExistence type="predicted"/>
<evidence type="ECO:0000313" key="4">
    <source>
        <dbReference type="Proteomes" id="UP000232722"/>
    </source>
</evidence>
<feature type="region of interest" description="Disordered" evidence="1">
    <location>
        <begin position="1"/>
        <end position="89"/>
    </location>
</feature>